<dbReference type="CDD" id="cd00093">
    <property type="entry name" value="HTH_XRE"/>
    <property type="match status" value="1"/>
</dbReference>
<evidence type="ECO:0000256" key="1">
    <source>
        <dbReference type="ARBA" id="ARBA00023125"/>
    </source>
</evidence>
<dbReference type="PANTHER" id="PTHR46558">
    <property type="entry name" value="TRACRIPTIONAL REGULATORY PROTEIN-RELATED-RELATED"/>
    <property type="match status" value="1"/>
</dbReference>
<evidence type="ECO:0000313" key="4">
    <source>
        <dbReference type="Proteomes" id="UP001580430"/>
    </source>
</evidence>
<protein>
    <submittedName>
        <fullName evidence="3">Helix-turn-helix domain-containing protein</fullName>
    </submittedName>
</protein>
<dbReference type="Pfam" id="PF01381">
    <property type="entry name" value="HTH_3"/>
    <property type="match status" value="1"/>
</dbReference>
<dbReference type="Gene3D" id="1.10.260.40">
    <property type="entry name" value="lambda repressor-like DNA-binding domains"/>
    <property type="match status" value="1"/>
</dbReference>
<dbReference type="InterPro" id="IPR001387">
    <property type="entry name" value="Cro/C1-type_HTH"/>
</dbReference>
<gene>
    <name evidence="3" type="ORF">ACE5LO_06250</name>
</gene>
<sequence>MSIEHESQNTIGERIHLLRKAKKVSMDVLGKAIGTNSGNISDWENDKKQPSAKFLIALSDYFGVTVDYILKGTGTSHNKSPMPITLQQTAWLINECIKNDVTVMVEIMNYGLFSFELYTRVYGAKARSMDVVLSLFNGQDIEQASRDGGSTELLSLKATDTELYARLSHTEGNCVHIDTASSCFLEGDERGRNRTFRLTLKCSHAFFLEKYEEICK</sequence>
<keyword evidence="1" id="KW-0238">DNA-binding</keyword>
<reference evidence="3 4" key="1">
    <citation type="submission" date="2024-09" db="EMBL/GenBank/DDBJ databases">
        <title>Paenibacillus zeirhizospherea sp. nov., isolated from surface of the maize (Zea mays) roots in a horticulture field, Hungary.</title>
        <authorList>
            <person name="Marton D."/>
            <person name="Farkas M."/>
            <person name="Bedics A."/>
            <person name="Toth E."/>
            <person name="Tancsics A."/>
            <person name="Boka K."/>
            <person name="Marati G."/>
            <person name="Kriszt B."/>
            <person name="Cserhati M."/>
        </authorList>
    </citation>
    <scope>NUCLEOTIDE SEQUENCE [LARGE SCALE GENOMIC DNA]</scope>
    <source>
        <strain evidence="3 4">JCM 18446</strain>
    </source>
</reference>
<comment type="caution">
    <text evidence="3">The sequence shown here is derived from an EMBL/GenBank/DDBJ whole genome shotgun (WGS) entry which is preliminary data.</text>
</comment>
<evidence type="ECO:0000313" key="3">
    <source>
        <dbReference type="EMBL" id="MFB5759992.1"/>
    </source>
</evidence>
<keyword evidence="4" id="KW-1185">Reference proteome</keyword>
<dbReference type="PANTHER" id="PTHR46558:SF11">
    <property type="entry name" value="HTH-TYPE TRANSCRIPTIONAL REGULATOR XRE"/>
    <property type="match status" value="1"/>
</dbReference>
<dbReference type="SMART" id="SM00530">
    <property type="entry name" value="HTH_XRE"/>
    <property type="match status" value="1"/>
</dbReference>
<dbReference type="Proteomes" id="UP001580430">
    <property type="component" value="Unassembled WGS sequence"/>
</dbReference>
<accession>A0ABV5BXI5</accession>
<organism evidence="3 4">
    <name type="scientific">Paenibacillus medicaginis</name>
    <dbReference type="NCBI Taxonomy" id="1470560"/>
    <lineage>
        <taxon>Bacteria</taxon>
        <taxon>Bacillati</taxon>
        <taxon>Bacillota</taxon>
        <taxon>Bacilli</taxon>
        <taxon>Bacillales</taxon>
        <taxon>Paenibacillaceae</taxon>
        <taxon>Paenibacillus</taxon>
    </lineage>
</organism>
<name>A0ABV5BXI5_9BACL</name>
<evidence type="ECO:0000259" key="2">
    <source>
        <dbReference type="PROSITE" id="PS50943"/>
    </source>
</evidence>
<dbReference type="EMBL" id="JBHIRY010000004">
    <property type="protein sequence ID" value="MFB5759992.1"/>
    <property type="molecule type" value="Genomic_DNA"/>
</dbReference>
<dbReference type="InterPro" id="IPR010982">
    <property type="entry name" value="Lambda_DNA-bd_dom_sf"/>
</dbReference>
<dbReference type="RefSeq" id="WP_375519163.1">
    <property type="nucleotide sequence ID" value="NZ_JBHIRY010000004.1"/>
</dbReference>
<dbReference type="SUPFAM" id="SSF47413">
    <property type="entry name" value="lambda repressor-like DNA-binding domains"/>
    <property type="match status" value="1"/>
</dbReference>
<dbReference type="PROSITE" id="PS50943">
    <property type="entry name" value="HTH_CROC1"/>
    <property type="match status" value="1"/>
</dbReference>
<feature type="domain" description="HTH cro/C1-type" evidence="2">
    <location>
        <begin position="15"/>
        <end position="69"/>
    </location>
</feature>
<proteinExistence type="predicted"/>